<name>A0A813MYJ5_9BILA</name>
<evidence type="ECO:0000313" key="1">
    <source>
        <dbReference type="EMBL" id="CAF0731952.1"/>
    </source>
</evidence>
<dbReference type="OrthoDB" id="10019805at2759"/>
<organism evidence="1 2">
    <name type="scientific">Adineta steineri</name>
    <dbReference type="NCBI Taxonomy" id="433720"/>
    <lineage>
        <taxon>Eukaryota</taxon>
        <taxon>Metazoa</taxon>
        <taxon>Spiralia</taxon>
        <taxon>Gnathifera</taxon>
        <taxon>Rotifera</taxon>
        <taxon>Eurotatoria</taxon>
        <taxon>Bdelloidea</taxon>
        <taxon>Adinetida</taxon>
        <taxon>Adinetidae</taxon>
        <taxon>Adineta</taxon>
    </lineage>
</organism>
<dbReference type="EMBL" id="CAJNOM010000001">
    <property type="protein sequence ID" value="CAF0731952.1"/>
    <property type="molecule type" value="Genomic_DNA"/>
</dbReference>
<proteinExistence type="predicted"/>
<dbReference type="AlphaFoldDB" id="A0A813MYJ5"/>
<protein>
    <submittedName>
        <fullName evidence="1">Uncharacterized protein</fullName>
    </submittedName>
</protein>
<comment type="caution">
    <text evidence="1">The sequence shown here is derived from an EMBL/GenBank/DDBJ whole genome shotgun (WGS) entry which is preliminary data.</text>
</comment>
<sequence>MNTNKSPSYLHQFSWEEWDTQMIVVLYRSDRRFVVKRYLERVLANSTQWRQLTQLLFSNVEPITKAYTMTDNEVKLMHQIFSWHMNETLKFPIIGGLDQLLDWEDVLDFIERLQQTSKDNKNNDLTLLHSPSILPTIPIGISSSTLLIKKPIEKKQNLENKKDISTPTKINKRVRPQQLISESTLSSSSNHWVQINNICVPYIIKYQQIRFLPYQVILDCDLLTEQEQSFLIHFTIKADGNDIQTFERTISSSSSIDFTLNNDLLLIDLYHLIFGMSRVVYIKLLPNQRDVNKSYKTVLAQRGGTINIRSHSIPFISLGKFDYILLDSLMTTLQPTTKIIANLRRQAPPAQSHEIDYFRLIQFYQKDDSILLNQQQQQPQLLISTQEIYKYINKDSLVNDMTLIQYQQIEYQKMRKKLDTMENKTMKKPTKRAKEI</sequence>
<keyword evidence="2" id="KW-1185">Reference proteome</keyword>
<dbReference type="Proteomes" id="UP000663832">
    <property type="component" value="Unassembled WGS sequence"/>
</dbReference>
<accession>A0A813MYJ5</accession>
<reference evidence="1" key="1">
    <citation type="submission" date="2021-02" db="EMBL/GenBank/DDBJ databases">
        <authorList>
            <person name="Nowell W R."/>
        </authorList>
    </citation>
    <scope>NUCLEOTIDE SEQUENCE</scope>
</reference>
<evidence type="ECO:0000313" key="2">
    <source>
        <dbReference type="Proteomes" id="UP000663832"/>
    </source>
</evidence>
<gene>
    <name evidence="1" type="ORF">QVE165_LOCUS334</name>
</gene>